<dbReference type="InterPro" id="IPR002035">
    <property type="entry name" value="VWF_A"/>
</dbReference>
<dbReference type="PANTHER" id="PTHR34706:SF1">
    <property type="entry name" value="VWFA DOMAIN-CONTAINING PROTEIN"/>
    <property type="match status" value="1"/>
</dbReference>
<dbReference type="EMBL" id="MU167217">
    <property type="protein sequence ID" value="KAG0150726.1"/>
    <property type="molecule type" value="Genomic_DNA"/>
</dbReference>
<feature type="compositionally biased region" description="Low complexity" evidence="1">
    <location>
        <begin position="41"/>
        <end position="55"/>
    </location>
</feature>
<feature type="region of interest" description="Disordered" evidence="1">
    <location>
        <begin position="8"/>
        <end position="75"/>
    </location>
</feature>
<feature type="compositionally biased region" description="Pro residues" evidence="1">
    <location>
        <begin position="58"/>
        <end position="68"/>
    </location>
</feature>
<evidence type="ECO:0000313" key="4">
    <source>
        <dbReference type="Proteomes" id="UP000886653"/>
    </source>
</evidence>
<name>A0A9P6TFK1_9BASI</name>
<gene>
    <name evidence="3" type="ORF">CROQUDRAFT_57754</name>
</gene>
<evidence type="ECO:0000256" key="1">
    <source>
        <dbReference type="SAM" id="MobiDB-lite"/>
    </source>
</evidence>
<feature type="domain" description="VWFA" evidence="2">
    <location>
        <begin position="91"/>
        <end position="284"/>
    </location>
</feature>
<dbReference type="PANTHER" id="PTHR34706">
    <property type="entry name" value="SLR1338 PROTEIN"/>
    <property type="match status" value="1"/>
</dbReference>
<dbReference type="Pfam" id="PF00092">
    <property type="entry name" value="VWA"/>
    <property type="match status" value="1"/>
</dbReference>
<keyword evidence="4" id="KW-1185">Reference proteome</keyword>
<dbReference type="Gene3D" id="3.40.50.410">
    <property type="entry name" value="von Willebrand factor, type A domain"/>
    <property type="match status" value="1"/>
</dbReference>
<dbReference type="Proteomes" id="UP000886653">
    <property type="component" value="Unassembled WGS sequence"/>
</dbReference>
<reference evidence="3" key="1">
    <citation type="submission" date="2013-11" db="EMBL/GenBank/DDBJ databases">
        <title>Genome sequence of the fusiform rust pathogen reveals effectors for host alternation and coevolution with pine.</title>
        <authorList>
            <consortium name="DOE Joint Genome Institute"/>
            <person name="Smith K."/>
            <person name="Pendleton A."/>
            <person name="Kubisiak T."/>
            <person name="Anderson C."/>
            <person name="Salamov A."/>
            <person name="Aerts A."/>
            <person name="Riley R."/>
            <person name="Clum A."/>
            <person name="Lindquist E."/>
            <person name="Ence D."/>
            <person name="Campbell M."/>
            <person name="Kronenberg Z."/>
            <person name="Feau N."/>
            <person name="Dhillon B."/>
            <person name="Hamelin R."/>
            <person name="Burleigh J."/>
            <person name="Smith J."/>
            <person name="Yandell M."/>
            <person name="Nelson C."/>
            <person name="Grigoriev I."/>
            <person name="Davis J."/>
        </authorList>
    </citation>
    <scope>NUCLEOTIDE SEQUENCE</scope>
    <source>
        <strain evidence="3">G11</strain>
    </source>
</reference>
<dbReference type="InterPro" id="IPR036465">
    <property type="entry name" value="vWFA_dom_sf"/>
</dbReference>
<comment type="caution">
    <text evidence="3">The sequence shown here is derived from an EMBL/GenBank/DDBJ whole genome shotgun (WGS) entry which is preliminary data.</text>
</comment>
<accession>A0A9P6TFK1</accession>
<dbReference type="OrthoDB" id="2142040at2759"/>
<protein>
    <recommendedName>
        <fullName evidence="2">VWFA domain-containing protein</fullName>
    </recommendedName>
</protein>
<evidence type="ECO:0000259" key="2">
    <source>
        <dbReference type="PROSITE" id="PS50234"/>
    </source>
</evidence>
<proteinExistence type="predicted"/>
<dbReference type="PROSITE" id="PS50234">
    <property type="entry name" value="VWFA"/>
    <property type="match status" value="1"/>
</dbReference>
<organism evidence="3 4">
    <name type="scientific">Cronartium quercuum f. sp. fusiforme G11</name>
    <dbReference type="NCBI Taxonomy" id="708437"/>
    <lineage>
        <taxon>Eukaryota</taxon>
        <taxon>Fungi</taxon>
        <taxon>Dikarya</taxon>
        <taxon>Basidiomycota</taxon>
        <taxon>Pucciniomycotina</taxon>
        <taxon>Pucciniomycetes</taxon>
        <taxon>Pucciniales</taxon>
        <taxon>Coleosporiaceae</taxon>
        <taxon>Cronartium</taxon>
    </lineage>
</organism>
<dbReference type="AlphaFoldDB" id="A0A9P6TFK1"/>
<evidence type="ECO:0000313" key="3">
    <source>
        <dbReference type="EMBL" id="KAG0150726.1"/>
    </source>
</evidence>
<sequence>MKNKLFRMSFESNHFKPPSGPPPPGPGMAYVNDPNAVPHGAASQYYNQASQYQAQPTYNPPSGPPPPQSGAYYGTGYGDGEDPFAMLSRFDTVVLVDDSGSMEMFWDETREALIGLVAKAVQFDADGIDLHFFNDIRASTYGCRTTQQVKDIFRQVEPRKSTPTANALKRVLDPYLQKLHQAKTNGSQVKPMNLIVLTDGAPDYGQDPEQMIVETGKFLDGGRYPLSQLGISFIQIGNDEEASRHLASLDDDLRAKHRIRDFVDCTPYKASDSPRVASLLINPILLSVCGYKPRKNTSQQPLIV</sequence>
<dbReference type="SUPFAM" id="SSF53300">
    <property type="entry name" value="vWA-like"/>
    <property type="match status" value="1"/>
</dbReference>